<dbReference type="PROSITE" id="PS00678">
    <property type="entry name" value="WD_REPEATS_1"/>
    <property type="match status" value="1"/>
</dbReference>
<evidence type="ECO:0000256" key="17">
    <source>
        <dbReference type="SAM" id="MobiDB-lite"/>
    </source>
</evidence>
<evidence type="ECO:0000313" key="19">
    <source>
        <dbReference type="EMBL" id="KAK9717564.1"/>
    </source>
</evidence>
<feature type="region of interest" description="Disordered" evidence="17">
    <location>
        <begin position="966"/>
        <end position="992"/>
    </location>
</feature>
<evidence type="ECO:0000256" key="14">
    <source>
        <dbReference type="ARBA" id="ARBA00025471"/>
    </source>
</evidence>
<evidence type="ECO:0000256" key="12">
    <source>
        <dbReference type="ARBA" id="ARBA00023136"/>
    </source>
</evidence>
<keyword evidence="10" id="KW-0931">ER-Golgi transport</keyword>
<sequence length="1256" mass="138199">MKLKEINRTATVAWSPHQSQTYLATGTVSGALDASFSSTAELELFKLDTSNKADNVEPWKPTVVINSNARFNRIAWGAISEDKPHGIIAGGMENGELALWNAASILDNTNNEDALIMSNTNHTGSVRGLEFNPFQPSLLASAAGNGEIFIWDLTNPTKPYSPGSRSQRLDDITSLAWNNQVQHIMATSSTSGYTVVWDLKYRREVMHMAYPGISMGMGGRRGITAVAWNPDNATQLVTASEDDNNPVIMMWDLRNAHAPEKILSGHSKGILSLSWCKMDSELLLSTGKDCRTLCWNPRAGEVVGELPSSSNWTFDAQWSPKNPNLLSTASFDGKVNIFSLQARTSNSISEAPQVVNDDPFSAPNHVDSVTSSFQLRQAPKWLRPPVGATFSFGGQLVSFGNNASNSQIVSISTIITEPEIVKRSQELEAALESNHLQEFCEDKTNLSRNKKENDNWKILKILFESDARDRLIKHLGFDKDVLITQIAQNLSQLNVSEADTSKVDVSKMHVDRESEALDEVSVGKSPSEEGSAPAVASSLFDEDDMEDPLDFYLNDNVTDSASLDNEKPRPVRLPFKINSEENSDGDRLITRSITLGDFESAVSLCLKHDRLSDALILAVCGGGDLLARTREIYFERKSESTSYIRVLRSVVSGDLLDIVENADLNEWDEILATLCTYSRPENFASLCEKLGSRLESEWSKVANHEEKTSLNSLIHHASVCYLASGNIDKVISIWVAQEIEAETRALADQTSTRGQILQEFIEKITIFKKAIDYNDNSVDYQHTMTPLYQKYLEYVDILVSQGQLATAVKYLNYIPTQANGKAMYEAEKCLIIKDRIYHSGVAVGTMATPEFPFEFVNVDFEGESTRPNQTETLSSNDLTFAAPTITRDTGYSSAPQSTQQYYSHDNQYSYQSGAPTTAGPYSTESSFLTQTQQNYYTPSSHNLYQQQPSVPNYTSPNTFGNTNYVTQPIQAPSTPPVIPPSQQRNTQAWNDPPMATLSNAATIKQRAPTPKISPITSPFPNAASTPASPNSGYTAPPSRPNSGHGPYTQMGSNLNFIPKVSQLSAQGAPNSCGPSIPSIPNSSSSLPNYGAGYPTSSSPTNTHQPGIQRGPSPMTIQQPSNVIPPMPVSKPSSPAPAQPKYPPGDRSHIPLAYKPIYVKLNGEFQHVRQIAPANQKRMLDDVEKRLNLLFDALNIESLPEDIIEQVQALTEALVKRDFNTAQQIHLDLVTTQFAIVGQWMVGVKRLIELVRSHSGM</sequence>
<feature type="repeat" description="WD" evidence="16">
    <location>
        <begin position="119"/>
        <end position="161"/>
    </location>
</feature>
<feature type="compositionally biased region" description="Pro residues" evidence="17">
    <location>
        <begin position="1122"/>
        <end position="1142"/>
    </location>
</feature>
<dbReference type="InterPro" id="IPR001680">
    <property type="entry name" value="WD40_rpt"/>
</dbReference>
<comment type="caution">
    <text evidence="19">The sequence shown here is derived from an EMBL/GenBank/DDBJ whole genome shotgun (WGS) entry which is preliminary data.</text>
</comment>
<comment type="subcellular location">
    <subcellularLocation>
        <location evidence="1">Cytoplasmic vesicle membrane</location>
    </subcellularLocation>
    <subcellularLocation>
        <location evidence="15">Endomembrane system</location>
        <topology evidence="15">Peripheral membrane protein</topology>
        <orientation evidence="15">Cytoplasmic side</orientation>
    </subcellularLocation>
    <subcellularLocation>
        <location evidence="2">Endoplasmic reticulum membrane</location>
    </subcellularLocation>
</comment>
<dbReference type="InterPro" id="IPR015943">
    <property type="entry name" value="WD40/YVTN_repeat-like_dom_sf"/>
</dbReference>
<keyword evidence="9" id="KW-0256">Endoplasmic reticulum</keyword>
<dbReference type="PANTHER" id="PTHR13923">
    <property type="entry name" value="SEC31-RELATED PROTEIN"/>
    <property type="match status" value="1"/>
</dbReference>
<evidence type="ECO:0000256" key="15">
    <source>
        <dbReference type="ARBA" id="ARBA00029433"/>
    </source>
</evidence>
<evidence type="ECO:0000313" key="20">
    <source>
        <dbReference type="Proteomes" id="UP001479436"/>
    </source>
</evidence>
<feature type="region of interest" description="Disordered" evidence="17">
    <location>
        <begin position="514"/>
        <end position="533"/>
    </location>
</feature>
<evidence type="ECO:0000256" key="11">
    <source>
        <dbReference type="ARBA" id="ARBA00022927"/>
    </source>
</evidence>
<reference evidence="19 20" key="1">
    <citation type="submission" date="2023-04" db="EMBL/GenBank/DDBJ databases">
        <title>Genome of Basidiobolus ranarum AG-B5.</title>
        <authorList>
            <person name="Stajich J.E."/>
            <person name="Carter-House D."/>
            <person name="Gryganskyi A."/>
        </authorList>
    </citation>
    <scope>NUCLEOTIDE SEQUENCE [LARGE SCALE GENOMIC DNA]</scope>
    <source>
        <strain evidence="19 20">AG-B5</strain>
    </source>
</reference>
<keyword evidence="12" id="KW-0472">Membrane</keyword>
<dbReference type="InterPro" id="IPR036322">
    <property type="entry name" value="WD40_repeat_dom_sf"/>
</dbReference>
<keyword evidence="7 16" id="KW-0853">WD repeat</keyword>
<keyword evidence="11" id="KW-0653">Protein transport</keyword>
<dbReference type="PROSITE" id="PS50082">
    <property type="entry name" value="WD_REPEATS_2"/>
    <property type="match status" value="1"/>
</dbReference>
<evidence type="ECO:0000256" key="16">
    <source>
        <dbReference type="PROSITE-ProRule" id="PRU00221"/>
    </source>
</evidence>
<evidence type="ECO:0000259" key="18">
    <source>
        <dbReference type="Pfam" id="PF07304"/>
    </source>
</evidence>
<dbReference type="EMBL" id="JASJQH010007134">
    <property type="protein sequence ID" value="KAK9717564.1"/>
    <property type="molecule type" value="Genomic_DNA"/>
</dbReference>
<dbReference type="Gene3D" id="1.20.940.10">
    <property type="entry name" value="Functional domain of the splicing factor Prp18"/>
    <property type="match status" value="1"/>
</dbReference>
<dbReference type="InterPro" id="IPR040251">
    <property type="entry name" value="SEC31-like"/>
</dbReference>
<evidence type="ECO:0000256" key="8">
    <source>
        <dbReference type="ARBA" id="ARBA00022737"/>
    </source>
</evidence>
<feature type="region of interest" description="Disordered" evidence="17">
    <location>
        <begin position="1006"/>
        <end position="1146"/>
    </location>
</feature>
<feature type="region of interest" description="Disordered" evidence="17">
    <location>
        <begin position="939"/>
        <end position="958"/>
    </location>
</feature>
<feature type="compositionally biased region" description="Polar residues" evidence="17">
    <location>
        <begin position="980"/>
        <end position="989"/>
    </location>
</feature>
<keyword evidence="8" id="KW-0677">Repeat</keyword>
<dbReference type="SMART" id="SM00320">
    <property type="entry name" value="WD40"/>
    <property type="match status" value="6"/>
</dbReference>
<evidence type="ECO:0000256" key="10">
    <source>
        <dbReference type="ARBA" id="ARBA00022892"/>
    </source>
</evidence>
<dbReference type="PANTHER" id="PTHR13923:SF11">
    <property type="entry name" value="SECRETORY 31, ISOFORM D"/>
    <property type="match status" value="1"/>
</dbReference>
<evidence type="ECO:0000256" key="1">
    <source>
        <dbReference type="ARBA" id="ARBA00004156"/>
    </source>
</evidence>
<feature type="compositionally biased region" description="Polar residues" evidence="17">
    <location>
        <begin position="1049"/>
        <end position="1068"/>
    </location>
</feature>
<evidence type="ECO:0000256" key="3">
    <source>
        <dbReference type="ARBA" id="ARBA00009358"/>
    </source>
</evidence>
<accession>A0ABR2W255</accession>
<comment type="function">
    <text evidence="14">Component of the coat protein complex II (COPII) which promotes the formation of transport vesicles from the endoplasmic reticulum (ER). The coat has two main functions, the physical deformation of the endoplasmic reticulum membrane into vesicles and the selection of cargo molecules.</text>
</comment>
<evidence type="ECO:0000256" key="5">
    <source>
        <dbReference type="ARBA" id="ARBA00021236"/>
    </source>
</evidence>
<feature type="domain" description="SRA1/Sec31" evidence="18">
    <location>
        <begin position="1111"/>
        <end position="1252"/>
    </location>
</feature>
<feature type="compositionally biased region" description="Low complexity" evidence="17">
    <location>
        <begin position="1069"/>
        <end position="1088"/>
    </location>
</feature>
<evidence type="ECO:0000256" key="7">
    <source>
        <dbReference type="ARBA" id="ARBA00022574"/>
    </source>
</evidence>
<evidence type="ECO:0000256" key="2">
    <source>
        <dbReference type="ARBA" id="ARBA00004586"/>
    </source>
</evidence>
<dbReference type="SUPFAM" id="SSF50978">
    <property type="entry name" value="WD40 repeat-like"/>
    <property type="match status" value="1"/>
</dbReference>
<keyword evidence="13" id="KW-0968">Cytoplasmic vesicle</keyword>
<feature type="compositionally biased region" description="Polar residues" evidence="17">
    <location>
        <begin position="1094"/>
        <end position="1105"/>
    </location>
</feature>
<protein>
    <recommendedName>
        <fullName evidence="5">Protein transport protein SEC31</fullName>
    </recommendedName>
    <alternativeName>
        <fullName evidence="4">Protein transport protein sec31</fullName>
    </alternativeName>
</protein>
<dbReference type="Pfam" id="PF07304">
    <property type="entry name" value="SRA1"/>
    <property type="match status" value="1"/>
</dbReference>
<dbReference type="Gene3D" id="2.130.10.10">
    <property type="entry name" value="YVTN repeat-like/Quinoprotein amine dehydrogenase"/>
    <property type="match status" value="1"/>
</dbReference>
<evidence type="ECO:0000256" key="4">
    <source>
        <dbReference type="ARBA" id="ARBA00013507"/>
    </source>
</evidence>
<dbReference type="InterPro" id="IPR019775">
    <property type="entry name" value="WD40_repeat_CS"/>
</dbReference>
<dbReference type="Gene3D" id="1.25.40.1030">
    <property type="match status" value="1"/>
</dbReference>
<keyword evidence="6" id="KW-0813">Transport</keyword>
<proteinExistence type="inferred from homology"/>
<name>A0ABR2W255_9FUNG</name>
<gene>
    <name evidence="19" type="primary">SEC31_3</name>
    <name evidence="19" type="ORF">K7432_006094</name>
</gene>
<organism evidence="19 20">
    <name type="scientific">Basidiobolus ranarum</name>
    <dbReference type="NCBI Taxonomy" id="34480"/>
    <lineage>
        <taxon>Eukaryota</taxon>
        <taxon>Fungi</taxon>
        <taxon>Fungi incertae sedis</taxon>
        <taxon>Zoopagomycota</taxon>
        <taxon>Entomophthoromycotina</taxon>
        <taxon>Basidiobolomycetes</taxon>
        <taxon>Basidiobolales</taxon>
        <taxon>Basidiobolaceae</taxon>
        <taxon>Basidiobolus</taxon>
    </lineage>
</organism>
<feature type="compositionally biased region" description="Polar residues" evidence="17">
    <location>
        <begin position="1014"/>
        <end position="1033"/>
    </location>
</feature>
<dbReference type="Proteomes" id="UP001479436">
    <property type="component" value="Unassembled WGS sequence"/>
</dbReference>
<keyword evidence="20" id="KW-1185">Reference proteome</keyword>
<evidence type="ECO:0000256" key="13">
    <source>
        <dbReference type="ARBA" id="ARBA00023329"/>
    </source>
</evidence>
<evidence type="ECO:0000256" key="6">
    <source>
        <dbReference type="ARBA" id="ARBA00022448"/>
    </source>
</evidence>
<dbReference type="Pfam" id="PF00400">
    <property type="entry name" value="WD40"/>
    <property type="match status" value="2"/>
</dbReference>
<dbReference type="InterPro" id="IPR009917">
    <property type="entry name" value="SRA1/Sec31"/>
</dbReference>
<evidence type="ECO:0000256" key="9">
    <source>
        <dbReference type="ARBA" id="ARBA00022824"/>
    </source>
</evidence>
<comment type="similarity">
    <text evidence="3">Belongs to the WD repeat SEC31 family.</text>
</comment>
<dbReference type="PROSITE" id="PS50294">
    <property type="entry name" value="WD_REPEATS_REGION"/>
    <property type="match status" value="1"/>
</dbReference>